<dbReference type="GO" id="GO:0042802">
    <property type="term" value="F:identical protein binding"/>
    <property type="evidence" value="ECO:0007669"/>
    <property type="project" value="UniProtKB-ARBA"/>
</dbReference>
<comment type="subcellular location">
    <subcellularLocation>
        <location evidence="1">Membrane</location>
        <topology evidence="1">Single-pass membrane protein</topology>
    </subcellularLocation>
</comment>
<gene>
    <name evidence="16" type="primary">LOC117204124</name>
</gene>
<dbReference type="FunFam" id="2.60.40.10:FF:000498">
    <property type="entry name" value="Down syndrome cell adhesion molecule, isoform J"/>
    <property type="match status" value="1"/>
</dbReference>
<feature type="domain" description="Ig-like" evidence="13">
    <location>
        <begin position="1322"/>
        <end position="1409"/>
    </location>
</feature>
<evidence type="ECO:0000256" key="3">
    <source>
        <dbReference type="ARBA" id="ARBA00022729"/>
    </source>
</evidence>
<dbReference type="GO" id="GO:0007155">
    <property type="term" value="P:cell adhesion"/>
    <property type="evidence" value="ECO:0007669"/>
    <property type="project" value="UniProtKB-KW"/>
</dbReference>
<keyword evidence="15" id="KW-1185">Reference proteome</keyword>
<evidence type="ECO:0000256" key="5">
    <source>
        <dbReference type="ARBA" id="ARBA00022889"/>
    </source>
</evidence>
<dbReference type="Pfam" id="PF25059">
    <property type="entry name" value="FN3_DSCAM-DSCAML_C"/>
    <property type="match status" value="1"/>
</dbReference>
<keyword evidence="3 12" id="KW-0732">Signal</keyword>
<keyword evidence="4" id="KW-0677">Repeat</keyword>
<dbReference type="SUPFAM" id="SSF48726">
    <property type="entry name" value="Immunoglobulin"/>
    <property type="match status" value="10"/>
</dbReference>
<dbReference type="FunFam" id="2.60.40.10:FF:000308">
    <property type="entry name" value="Down syndrome cell adhesion molecule, isoform D"/>
    <property type="match status" value="1"/>
</dbReference>
<dbReference type="InterPro" id="IPR013098">
    <property type="entry name" value="Ig_I-set"/>
</dbReference>
<feature type="region of interest" description="Disordered" evidence="10">
    <location>
        <begin position="1817"/>
        <end position="2021"/>
    </location>
</feature>
<feature type="chain" id="PRO_5028309743" evidence="12">
    <location>
        <begin position="34"/>
        <end position="2021"/>
    </location>
</feature>
<feature type="compositionally biased region" description="Basic and acidic residues" evidence="10">
    <location>
        <begin position="1976"/>
        <end position="1995"/>
    </location>
</feature>
<dbReference type="FunFam" id="2.60.40.10:FF:000310">
    <property type="entry name" value="Down syndrome cell adhesion molecule, isoform D"/>
    <property type="match status" value="1"/>
</dbReference>
<dbReference type="PROSITE" id="PS50835">
    <property type="entry name" value="IG_LIKE"/>
    <property type="match status" value="10"/>
</dbReference>
<feature type="domain" description="Fibronectin type-III" evidence="14">
    <location>
        <begin position="1029"/>
        <end position="1128"/>
    </location>
</feature>
<evidence type="ECO:0000256" key="7">
    <source>
        <dbReference type="ARBA" id="ARBA00023136"/>
    </source>
</evidence>
<feature type="transmembrane region" description="Helical" evidence="11">
    <location>
        <begin position="1639"/>
        <end position="1662"/>
    </location>
</feature>
<dbReference type="FunFam" id="2.60.40.10:FF:000426">
    <property type="entry name" value="Down syndrome cell adhesion molecule, isoform J"/>
    <property type="match status" value="1"/>
</dbReference>
<dbReference type="FunFam" id="2.60.40.10:FF:000093">
    <property type="entry name" value="Down syndrome cell adhesion molecule, isoform B"/>
    <property type="match status" value="1"/>
</dbReference>
<organism evidence="15 16">
    <name type="scientific">Bombus bifarius</name>
    <dbReference type="NCBI Taxonomy" id="103933"/>
    <lineage>
        <taxon>Eukaryota</taxon>
        <taxon>Metazoa</taxon>
        <taxon>Ecdysozoa</taxon>
        <taxon>Arthropoda</taxon>
        <taxon>Hexapoda</taxon>
        <taxon>Insecta</taxon>
        <taxon>Pterygota</taxon>
        <taxon>Neoptera</taxon>
        <taxon>Endopterygota</taxon>
        <taxon>Hymenoptera</taxon>
        <taxon>Apocrita</taxon>
        <taxon>Aculeata</taxon>
        <taxon>Apoidea</taxon>
        <taxon>Anthophila</taxon>
        <taxon>Apidae</taxon>
        <taxon>Bombus</taxon>
        <taxon>Pyrobombus</taxon>
    </lineage>
</organism>
<evidence type="ECO:0000313" key="16">
    <source>
        <dbReference type="RefSeq" id="XP_033297101.1"/>
    </source>
</evidence>
<dbReference type="Gene3D" id="2.60.40.10">
    <property type="entry name" value="Immunoglobulins"/>
    <property type="match status" value="16"/>
</dbReference>
<evidence type="ECO:0000259" key="13">
    <source>
        <dbReference type="PROSITE" id="PS50835"/>
    </source>
</evidence>
<dbReference type="SUPFAM" id="SSF49265">
    <property type="entry name" value="Fibronectin type III"/>
    <property type="match status" value="3"/>
</dbReference>
<dbReference type="InterPro" id="IPR003961">
    <property type="entry name" value="FN3_dom"/>
</dbReference>
<feature type="domain" description="Fibronectin type-III" evidence="14">
    <location>
        <begin position="1233"/>
        <end position="1329"/>
    </location>
</feature>
<dbReference type="RefSeq" id="XP_033297101.1">
    <property type="nucleotide sequence ID" value="XM_033441210.1"/>
</dbReference>
<dbReference type="CTD" id="35652"/>
<feature type="domain" description="Fibronectin type-III" evidence="14">
    <location>
        <begin position="1133"/>
        <end position="1229"/>
    </location>
</feature>
<feature type="domain" description="Ig-like" evidence="13">
    <location>
        <begin position="623"/>
        <end position="724"/>
    </location>
</feature>
<evidence type="ECO:0000256" key="10">
    <source>
        <dbReference type="SAM" id="MobiDB-lite"/>
    </source>
</evidence>
<dbReference type="CDD" id="cd20956">
    <property type="entry name" value="IgI_4_Dscam"/>
    <property type="match status" value="1"/>
</dbReference>
<dbReference type="FunFam" id="2.60.40.10:FF:000230">
    <property type="entry name" value="Down syndrome cell adhesion molecule, isoform D"/>
    <property type="match status" value="1"/>
</dbReference>
<proteinExistence type="predicted"/>
<evidence type="ECO:0000313" key="15">
    <source>
        <dbReference type="Proteomes" id="UP000515164"/>
    </source>
</evidence>
<keyword evidence="8" id="KW-1015">Disulfide bond</keyword>
<evidence type="ECO:0000256" key="4">
    <source>
        <dbReference type="ARBA" id="ARBA00022737"/>
    </source>
</evidence>
<keyword evidence="7 11" id="KW-0472">Membrane</keyword>
<keyword evidence="6 11" id="KW-1133">Transmembrane helix</keyword>
<dbReference type="InterPro" id="IPR007110">
    <property type="entry name" value="Ig-like_dom"/>
</dbReference>
<dbReference type="InterPro" id="IPR021012">
    <property type="entry name" value="Dscam1_C"/>
</dbReference>
<dbReference type="FunFam" id="2.60.40.10:FF:000302">
    <property type="entry name" value="Down syndrome cell adhesion molecule, isoform D"/>
    <property type="match status" value="1"/>
</dbReference>
<feature type="compositionally biased region" description="Basic and acidic residues" evidence="10">
    <location>
        <begin position="1949"/>
        <end position="1966"/>
    </location>
</feature>
<sequence length="2021" mass="221463">MWRDPPGGGCNIPAYLTTMLLLALLALTNVACAEDESMGPVFVKEPPNRVDFSNGTGAVVECQARGNPQPDIIWVRADGSAVGDVPGLRQVLPNGNLVFPPFRAEDYRQEVHAQVYSCLARSPAGSVHSRDVNVRAVVQQFYETRVIDEFVLRGNTATLKCLVPSFVADFVDVIEWLAVEDGSTYSANSQEEKDGKYLVLPSGELHIRDVGPEDGYKTYQCRTKHRLTGETRLSATKGRLVITEPVASARPKLSSTINLIGLTTRTNGSLPLFCPAQGFPLPSYRWYKFIEGSSRRQPVQLNERVRQVSGTLIIREARVEDSGKYLCIVNNSVGGESVETVLTVTAPLAAEIEPNTQTIDFGRPATFTCNVRGNPIKTISWLKDGKPLGLEEPVLRIDSVKKEDKGMYQCFVRNDQESAQATAELKLGGRFEPPQIRQAFAEETLQPGPSMFLKCVASGNPTPEITWELDGKRLSNTERLQVGQYVTVNGDVVSHLNISSIHTNDGGLYKCIAASKVGSAEHSARLNVYGLPFIRHMDKKAIVAGETLRVTCPVAGYPIESIVWERDTRVLPINRKQKVFPNGTLIIENVERMSDQATYTCVARNAQGYSARGTLEVQVMVGPQLAPFTFGDEAANAGDMATVQCAVIKGDLPVKIVWSLNGRSIDVGRVSGDHSYDIPDIVVTRSSKRISTLTIDSVAARHAGDYSCTAINAAGSATHTSVLSVNVPPRWILEPTDKAFAQGSDARVECKADGFPKPQVTWKKAAGDTPGDYTDLKLSNPDISVEDGTLSINNIQKTNEGYYLCEAVNGIGAGLSAVIFISVQAPPHFEIKLKNQTARRGEPAVLQCEAQGEKPIGILWNMNNKRLDPKSDSRYTIREEILANGVLSDLSIKRTERSDSALFTCVATNAFGSDDTSINMIVQEVPEVPYGLKVLDKSGRSVQLSWAAPYDGNSPIKRYVIEYKISKGSWETDIDRVLVPGSQQNVAGVFNLRPATTYHLRIVAENEIGASDPSDTVTIITAEEAPSGPPTSVRVDALDQHTLKVTWKPPPREDWNGEILGYYVGYKLSSSSDYIYETVDFSKEDGKEHHLQIMNLKTYTQYSVVVQAFNKVGSGPMSEERRQHTAEGVPEQPPHDTTCTTLTSQTIRVSWMSPPLSAANGVITGYKVIYGPSDTWYDENTKDTKITSSSETILHGLKKYTNYTMQVLAFTSGGDGVKSAPIHCQTEQDAPEAPIAVKALVMSAESILVSWRPPSQPNGVITQYIVYTKADNAEEPTSQKVPPNQLTHEASGLDKQRRYDFWVTASTNIGEGEASKIVALAPSVRVPAKIASFDDKFTATYKEDVKLPCLAVGVPAPEVTWKVRGAVLQSSDRLRQLPEGSLFIKEVDRTDAGEYSCYVENSFGHDTVTHQLIVHAPPHSPQVTLTATTTNSLTMKLRPHPADNAPIHGYTIHYKPEFGDWETAQISSTAQKYTLENLWCGSRYQIYVTAYNGIGTGDPSDMLNTRTKGSKPIIPEAARFIEVSTNSITLHLSAWSDGGCPMLYFVVEHKKKHQQEWNQVSNNVKPGGNFVVLDLDPASWYHLRVTAHNNAGFAVAEYEFATLTVTGGTIAPPVRNNGNDNTDVRRYFPWLPSWFDVNVVVPVAATIVVIIVGIVVICVALSRRTRGPEQTRLRGISSADEKYYEGQYDVVYQQTGVGGATLDKRRPDLRDELGYIAPPNRKLPPVPGSNYNTCDRIKRGTVISGTGSIRSHSTWDPRRHMYEELNHCAPNRRCPPPPRMGSAEALSHRGMEDEICPYATFHLLGFREEMDPSKAMQFQTFPHPGNGHSGTMGPPVGHPTNASAHSRSGSQSMPRQNGRYSRVPSQGGGSGTHNVFSPEYDDPANCAPEEDQYGSQYGQYGAPYDHYGSRGSVGRRSVGSARNIPVSGSPEPPPPPPRNHDQNNSSFNDSKESNEISEAECDRDQLVNRNYGVNARGKDGMTTEEMRKLIERKPNEAPSRQTGAGHGGHGGLLTPYDTVAV</sequence>
<feature type="domain" description="Ig-like" evidence="13">
    <location>
        <begin position="827"/>
        <end position="919"/>
    </location>
</feature>
<feature type="domain" description="Fibronectin type-III" evidence="14">
    <location>
        <begin position="1417"/>
        <end position="1510"/>
    </location>
</feature>
<evidence type="ECO:0000256" key="12">
    <source>
        <dbReference type="SAM" id="SignalP"/>
    </source>
</evidence>
<keyword evidence="9" id="KW-0393">Immunoglobulin domain</keyword>
<dbReference type="FunFam" id="2.60.40.10:FF:000324">
    <property type="entry name" value="Down syndrome cell adhesion molecule, isoform D"/>
    <property type="match status" value="1"/>
</dbReference>
<feature type="domain" description="Ig-like" evidence="13">
    <location>
        <begin position="251"/>
        <end position="343"/>
    </location>
</feature>
<feature type="domain" description="Ig-like" evidence="13">
    <location>
        <begin position="729"/>
        <end position="822"/>
    </location>
</feature>
<dbReference type="InterPro" id="IPR036179">
    <property type="entry name" value="Ig-like_dom_sf"/>
</dbReference>
<feature type="region of interest" description="Disordered" evidence="10">
    <location>
        <begin position="1114"/>
        <end position="1137"/>
    </location>
</feature>
<evidence type="ECO:0000256" key="11">
    <source>
        <dbReference type="SAM" id="Phobius"/>
    </source>
</evidence>
<dbReference type="SMART" id="SM00409">
    <property type="entry name" value="IG"/>
    <property type="match status" value="10"/>
</dbReference>
<evidence type="ECO:0000256" key="9">
    <source>
        <dbReference type="ARBA" id="ARBA00023319"/>
    </source>
</evidence>
<feature type="domain" description="Ig-like" evidence="13">
    <location>
        <begin position="139"/>
        <end position="234"/>
    </location>
</feature>
<feature type="domain" description="Ig-like" evidence="13">
    <location>
        <begin position="40"/>
        <end position="133"/>
    </location>
</feature>
<dbReference type="Pfam" id="PF07679">
    <property type="entry name" value="I-set"/>
    <property type="match status" value="4"/>
</dbReference>
<dbReference type="GeneID" id="117204124"/>
<feature type="compositionally biased region" description="Polar residues" evidence="10">
    <location>
        <begin position="1840"/>
        <end position="1859"/>
    </location>
</feature>
<evidence type="ECO:0000256" key="6">
    <source>
        <dbReference type="ARBA" id="ARBA00022989"/>
    </source>
</evidence>
<dbReference type="InterPro" id="IPR003598">
    <property type="entry name" value="Ig_sub2"/>
</dbReference>
<keyword evidence="5" id="KW-0130">Cell adhesion</keyword>
<protein>
    <submittedName>
        <fullName evidence="16">Down syndrome cell adhesion molecule-like protein Dscam2 isoform X12</fullName>
    </submittedName>
</protein>
<dbReference type="GO" id="GO:0016020">
    <property type="term" value="C:membrane"/>
    <property type="evidence" value="ECO:0007669"/>
    <property type="project" value="UniProtKB-SubCell"/>
</dbReference>
<dbReference type="SMART" id="SM00408">
    <property type="entry name" value="IGc2"/>
    <property type="match status" value="10"/>
</dbReference>
<dbReference type="CDD" id="cd20958">
    <property type="entry name" value="IgI_5_Dscam"/>
    <property type="match status" value="1"/>
</dbReference>
<feature type="domain" description="Fibronectin type-III" evidence="14">
    <location>
        <begin position="1514"/>
        <end position="1609"/>
    </location>
</feature>
<dbReference type="PANTHER" id="PTHR10075:SF53">
    <property type="entry name" value="DOWN SYNDROME CELL ADHESION MOLECULE 1, ISOFORM BQ"/>
    <property type="match status" value="1"/>
</dbReference>
<evidence type="ECO:0000259" key="14">
    <source>
        <dbReference type="PROSITE" id="PS50853"/>
    </source>
</evidence>
<evidence type="ECO:0000256" key="1">
    <source>
        <dbReference type="ARBA" id="ARBA00004167"/>
    </source>
</evidence>
<feature type="domain" description="Fibronectin type-III" evidence="14">
    <location>
        <begin position="928"/>
        <end position="1024"/>
    </location>
</feature>
<dbReference type="InterPro" id="IPR013783">
    <property type="entry name" value="Ig-like_fold"/>
</dbReference>
<dbReference type="FunFam" id="2.60.40.10:FF:000017">
    <property type="entry name" value="Down syndrome cell adhesion molecule b"/>
    <property type="match status" value="2"/>
</dbReference>
<dbReference type="PROSITE" id="PS50853">
    <property type="entry name" value="FN3"/>
    <property type="match status" value="6"/>
</dbReference>
<keyword evidence="2 11" id="KW-0812">Transmembrane</keyword>
<name>A0A6P8LAK3_9HYME</name>
<dbReference type="FunFam" id="2.60.40.10:FF:000394">
    <property type="entry name" value="Down syndrome cell adhesion molecule, isoform J"/>
    <property type="match status" value="1"/>
</dbReference>
<dbReference type="FunFam" id="2.60.40.10:FF:000311">
    <property type="entry name" value="Down syndrome cell adhesion molecule, isoform D"/>
    <property type="match status" value="1"/>
</dbReference>
<feature type="domain" description="Ig-like" evidence="13">
    <location>
        <begin position="347"/>
        <end position="426"/>
    </location>
</feature>
<dbReference type="FunFam" id="2.60.40.10:FF:000719">
    <property type="entry name" value="nephrin isoform X1"/>
    <property type="match status" value="1"/>
</dbReference>
<accession>A0A6P8LAK3</accession>
<dbReference type="PANTHER" id="PTHR10075">
    <property type="entry name" value="BASIGIN RELATED"/>
    <property type="match status" value="1"/>
</dbReference>
<evidence type="ECO:0000256" key="8">
    <source>
        <dbReference type="ARBA" id="ARBA00023157"/>
    </source>
</evidence>
<dbReference type="InterPro" id="IPR036116">
    <property type="entry name" value="FN3_sf"/>
</dbReference>
<reference evidence="16" key="1">
    <citation type="submission" date="2025-08" db="UniProtKB">
        <authorList>
            <consortium name="RefSeq"/>
        </authorList>
    </citation>
    <scope>IDENTIFICATION</scope>
    <source>
        <tissue evidence="16">Muscle</tissue>
    </source>
</reference>
<dbReference type="GO" id="GO:0048812">
    <property type="term" value="P:neuron projection morphogenesis"/>
    <property type="evidence" value="ECO:0007669"/>
    <property type="project" value="UniProtKB-ARBA"/>
</dbReference>
<feature type="domain" description="Ig-like" evidence="13">
    <location>
        <begin position="434"/>
        <end position="527"/>
    </location>
</feature>
<feature type="compositionally biased region" description="Low complexity" evidence="10">
    <location>
        <begin position="1909"/>
        <end position="1922"/>
    </location>
</feature>
<dbReference type="SMART" id="SM00060">
    <property type="entry name" value="FN3"/>
    <property type="match status" value="6"/>
</dbReference>
<dbReference type="CDD" id="cd00063">
    <property type="entry name" value="FN3"/>
    <property type="match status" value="6"/>
</dbReference>
<dbReference type="InterPro" id="IPR003599">
    <property type="entry name" value="Ig_sub"/>
</dbReference>
<dbReference type="Proteomes" id="UP000515164">
    <property type="component" value="Unplaced"/>
</dbReference>
<dbReference type="Pfam" id="PF12355">
    <property type="entry name" value="Dscam_C"/>
    <property type="match status" value="1"/>
</dbReference>
<evidence type="ECO:0000256" key="2">
    <source>
        <dbReference type="ARBA" id="ARBA00022692"/>
    </source>
</evidence>
<dbReference type="InterPro" id="IPR056754">
    <property type="entry name" value="DSCAM/DSCAML_C"/>
</dbReference>
<dbReference type="FunFam" id="2.60.40.10:FF:000410">
    <property type="entry name" value="Down syndrome cell adhesion molecule, isoform H"/>
    <property type="match status" value="1"/>
</dbReference>
<dbReference type="Pfam" id="PF00041">
    <property type="entry name" value="fn3"/>
    <property type="match status" value="5"/>
</dbReference>
<feature type="signal peptide" evidence="12">
    <location>
        <begin position="1"/>
        <end position="33"/>
    </location>
</feature>
<feature type="domain" description="Ig-like" evidence="13">
    <location>
        <begin position="532"/>
        <end position="616"/>
    </location>
</feature>
<dbReference type="Pfam" id="PF13927">
    <property type="entry name" value="Ig_3"/>
    <property type="match status" value="4"/>
</dbReference>